<feature type="compositionally biased region" description="Pro residues" evidence="1">
    <location>
        <begin position="169"/>
        <end position="191"/>
    </location>
</feature>
<evidence type="ECO:0000256" key="2">
    <source>
        <dbReference type="SAM" id="Phobius"/>
    </source>
</evidence>
<feature type="region of interest" description="Disordered" evidence="1">
    <location>
        <begin position="65"/>
        <end position="191"/>
    </location>
</feature>
<evidence type="ECO:0000313" key="3">
    <source>
        <dbReference type="EMBL" id="PYF09885.1"/>
    </source>
</evidence>
<feature type="compositionally biased region" description="Pro residues" evidence="1">
    <location>
        <begin position="71"/>
        <end position="134"/>
    </location>
</feature>
<dbReference type="AlphaFoldDB" id="A0A318U141"/>
<keyword evidence="2" id="KW-1133">Transmembrane helix</keyword>
<evidence type="ECO:0000256" key="1">
    <source>
        <dbReference type="SAM" id="MobiDB-lite"/>
    </source>
</evidence>
<dbReference type="Proteomes" id="UP000247727">
    <property type="component" value="Unassembled WGS sequence"/>
</dbReference>
<feature type="transmembrane region" description="Helical" evidence="2">
    <location>
        <begin position="12"/>
        <end position="32"/>
    </location>
</feature>
<sequence length="423" mass="43592">MSDLLRRDVPGWWGLAFAGSLALHGTGLALWFDLIPWHGWPQPAPTTQAEITVASLILTEDQLAAAEAPPEAAPAPTPPEPPAPVPTPEPEQAPDPAPEAEPAPEPPAVEPPTAEPVPAPEPMPVAEAPAPPPEATENPLLAAPGAAATAGPGGLGDVSPPGPTAEAPAPEPPPAAPIDPEPAPVQPVPAQPAPVAAPAALAPPLVAPPPLTPDAASLRRLALRLRGQFGASCLIALPQLGDGRAPAVVMLSDRDRSMVDFAKTVLPDPETPDRPPPANRAVLVDARQCAAVNFLRARAEYPAFGLSLGLVSDAVLSGGRLIGSIEGAAPGTQTALLLVDDNGVVQDLRRFLRFAGGRTEFDVPVTRDGDARDTAQMLIALASPTRLATVTNMAGRSAEEFFPALQKELDKRTALAVLPFDLR</sequence>
<keyword evidence="2" id="KW-0812">Transmembrane</keyword>
<dbReference type="OrthoDB" id="7864706at2"/>
<name>A0A318U141_9RHOB</name>
<evidence type="ECO:0000313" key="4">
    <source>
        <dbReference type="Proteomes" id="UP000247727"/>
    </source>
</evidence>
<keyword evidence="2" id="KW-0472">Membrane</keyword>
<comment type="caution">
    <text evidence="3">The sequence shown here is derived from an EMBL/GenBank/DDBJ whole genome shotgun (WGS) entry which is preliminary data.</text>
</comment>
<organism evidence="3 4">
    <name type="scientific">Rhodobacter viridis</name>
    <dbReference type="NCBI Taxonomy" id="1054202"/>
    <lineage>
        <taxon>Bacteria</taxon>
        <taxon>Pseudomonadati</taxon>
        <taxon>Pseudomonadota</taxon>
        <taxon>Alphaproteobacteria</taxon>
        <taxon>Rhodobacterales</taxon>
        <taxon>Rhodobacter group</taxon>
        <taxon>Rhodobacter</taxon>
    </lineage>
</organism>
<reference evidence="3 4" key="1">
    <citation type="submission" date="2018-06" db="EMBL/GenBank/DDBJ databases">
        <title>Genomic Encyclopedia of Type Strains, Phase III (KMG-III): the genomes of soil and plant-associated and newly described type strains.</title>
        <authorList>
            <person name="Whitman W."/>
        </authorList>
    </citation>
    <scope>NUCLEOTIDE SEQUENCE [LARGE SCALE GENOMIC DNA]</scope>
    <source>
        <strain evidence="3 4">JA737</strain>
    </source>
</reference>
<protein>
    <submittedName>
        <fullName evidence="3">Uncharacterized protein</fullName>
    </submittedName>
</protein>
<feature type="compositionally biased region" description="Low complexity" evidence="1">
    <location>
        <begin position="135"/>
        <end position="150"/>
    </location>
</feature>
<dbReference type="RefSeq" id="WP_110805590.1">
    <property type="nucleotide sequence ID" value="NZ_QJTK01000006.1"/>
</dbReference>
<keyword evidence="4" id="KW-1185">Reference proteome</keyword>
<accession>A0A318U141</accession>
<gene>
    <name evidence="3" type="ORF">C8J30_10617</name>
</gene>
<dbReference type="EMBL" id="QJTK01000006">
    <property type="protein sequence ID" value="PYF09885.1"/>
    <property type="molecule type" value="Genomic_DNA"/>
</dbReference>
<proteinExistence type="predicted"/>